<dbReference type="Gene3D" id="3.40.630.30">
    <property type="match status" value="1"/>
</dbReference>
<dbReference type="PROSITE" id="PS51186">
    <property type="entry name" value="GNAT"/>
    <property type="match status" value="1"/>
</dbReference>
<dbReference type="CDD" id="cd04301">
    <property type="entry name" value="NAT_SF"/>
    <property type="match status" value="1"/>
</dbReference>
<sequence length="174" mass="19055">MRHESDPVHCDAACIGIRHAESADIPALLAIEEQSFATDRMTQRNFRYAIRQAKGVVLVAYRQVPKVQERPPCNQPGAYGVVGFHAGTPFARLTSFAVAPDERGKGLGRSLLAALEKVAADHGCRGIRLEVRADNDAAIALYTAAGYRRFSVYPDYYEDGMAALRLEKLLSPGH</sequence>
<dbReference type="InterPro" id="IPR050680">
    <property type="entry name" value="YpeA/RimI_acetyltransf"/>
</dbReference>
<reference evidence="5" key="1">
    <citation type="submission" date="2017-10" db="EMBL/GenBank/DDBJ databases">
        <authorList>
            <person name="Kravchenko I.K."/>
            <person name="Grouzdev D.S."/>
        </authorList>
    </citation>
    <scope>NUCLEOTIDE SEQUENCE [LARGE SCALE GENOMIC DNA]</scope>
    <source>
        <strain evidence="5">B2</strain>
    </source>
</reference>
<feature type="domain" description="N-acetyltransferase" evidence="3">
    <location>
        <begin position="15"/>
        <end position="171"/>
    </location>
</feature>
<dbReference type="InterPro" id="IPR000182">
    <property type="entry name" value="GNAT_dom"/>
</dbReference>
<evidence type="ECO:0000256" key="1">
    <source>
        <dbReference type="ARBA" id="ARBA00022679"/>
    </source>
</evidence>
<dbReference type="InterPro" id="IPR016181">
    <property type="entry name" value="Acyl_CoA_acyltransferase"/>
</dbReference>
<evidence type="ECO:0000313" key="4">
    <source>
        <dbReference type="EMBL" id="PGH53747.1"/>
    </source>
</evidence>
<dbReference type="SUPFAM" id="SSF55729">
    <property type="entry name" value="Acyl-CoA N-acyltransferases (Nat)"/>
    <property type="match status" value="1"/>
</dbReference>
<evidence type="ECO:0000256" key="2">
    <source>
        <dbReference type="ARBA" id="ARBA00023315"/>
    </source>
</evidence>
<dbReference type="PANTHER" id="PTHR43420">
    <property type="entry name" value="ACETYLTRANSFERASE"/>
    <property type="match status" value="1"/>
</dbReference>
<dbReference type="RefSeq" id="WP_098739801.1">
    <property type="nucleotide sequence ID" value="NZ_PDKW01000043.1"/>
</dbReference>
<protein>
    <recommendedName>
        <fullName evidence="3">N-acetyltransferase domain-containing protein</fullName>
    </recommendedName>
</protein>
<keyword evidence="5" id="KW-1185">Reference proteome</keyword>
<dbReference type="GO" id="GO:0016747">
    <property type="term" value="F:acyltransferase activity, transferring groups other than amino-acyl groups"/>
    <property type="evidence" value="ECO:0007669"/>
    <property type="project" value="InterPro"/>
</dbReference>
<proteinExistence type="predicted"/>
<dbReference type="OrthoDB" id="9803233at2"/>
<organism evidence="4 5">
    <name type="scientific">Azospirillum palustre</name>
    <dbReference type="NCBI Taxonomy" id="2044885"/>
    <lineage>
        <taxon>Bacteria</taxon>
        <taxon>Pseudomonadati</taxon>
        <taxon>Pseudomonadota</taxon>
        <taxon>Alphaproteobacteria</taxon>
        <taxon>Rhodospirillales</taxon>
        <taxon>Azospirillaceae</taxon>
        <taxon>Azospirillum</taxon>
    </lineage>
</organism>
<dbReference type="Pfam" id="PF00583">
    <property type="entry name" value="Acetyltransf_1"/>
    <property type="match status" value="1"/>
</dbReference>
<dbReference type="EMBL" id="PDKW01000043">
    <property type="protein sequence ID" value="PGH53747.1"/>
    <property type="molecule type" value="Genomic_DNA"/>
</dbReference>
<accession>A0A2B8B910</accession>
<evidence type="ECO:0000313" key="5">
    <source>
        <dbReference type="Proteomes" id="UP000225379"/>
    </source>
</evidence>
<dbReference type="AlphaFoldDB" id="A0A2B8B910"/>
<keyword evidence="1" id="KW-0808">Transferase</keyword>
<comment type="caution">
    <text evidence="4">The sequence shown here is derived from an EMBL/GenBank/DDBJ whole genome shotgun (WGS) entry which is preliminary data.</text>
</comment>
<name>A0A2B8B910_9PROT</name>
<gene>
    <name evidence="4" type="ORF">CRT60_28285</name>
</gene>
<dbReference type="Proteomes" id="UP000225379">
    <property type="component" value="Unassembled WGS sequence"/>
</dbReference>
<evidence type="ECO:0000259" key="3">
    <source>
        <dbReference type="PROSITE" id="PS51186"/>
    </source>
</evidence>
<keyword evidence="2" id="KW-0012">Acyltransferase</keyword>